<evidence type="ECO:0000256" key="1">
    <source>
        <dbReference type="SAM" id="MobiDB-lite"/>
    </source>
</evidence>
<feature type="compositionally biased region" description="Polar residues" evidence="1">
    <location>
        <begin position="45"/>
        <end position="57"/>
    </location>
</feature>
<dbReference type="EMBL" id="MCGN01000011">
    <property type="protein sequence ID" value="ORY91165.1"/>
    <property type="molecule type" value="Genomic_DNA"/>
</dbReference>
<organism evidence="2 3">
    <name type="scientific">Syncephalastrum racemosum</name>
    <name type="common">Filamentous fungus</name>
    <dbReference type="NCBI Taxonomy" id="13706"/>
    <lineage>
        <taxon>Eukaryota</taxon>
        <taxon>Fungi</taxon>
        <taxon>Fungi incertae sedis</taxon>
        <taxon>Mucoromycota</taxon>
        <taxon>Mucoromycotina</taxon>
        <taxon>Mucoromycetes</taxon>
        <taxon>Mucorales</taxon>
        <taxon>Syncephalastraceae</taxon>
        <taxon>Syncephalastrum</taxon>
    </lineage>
</organism>
<keyword evidence="3" id="KW-1185">Reference proteome</keyword>
<gene>
    <name evidence="2" type="ORF">BCR43DRAFT_498611</name>
</gene>
<feature type="compositionally biased region" description="Low complexity" evidence="1">
    <location>
        <begin position="124"/>
        <end position="138"/>
    </location>
</feature>
<evidence type="ECO:0000313" key="2">
    <source>
        <dbReference type="EMBL" id="ORY91165.1"/>
    </source>
</evidence>
<dbReference type="Proteomes" id="UP000242180">
    <property type="component" value="Unassembled WGS sequence"/>
</dbReference>
<dbReference type="OrthoDB" id="2269650at2759"/>
<evidence type="ECO:0000313" key="3">
    <source>
        <dbReference type="Proteomes" id="UP000242180"/>
    </source>
</evidence>
<name>A0A1X2H173_SYNRA</name>
<reference evidence="2 3" key="1">
    <citation type="submission" date="2016-07" db="EMBL/GenBank/DDBJ databases">
        <title>Pervasive Adenine N6-methylation of Active Genes in Fungi.</title>
        <authorList>
            <consortium name="DOE Joint Genome Institute"/>
            <person name="Mondo S.J."/>
            <person name="Dannebaum R.O."/>
            <person name="Kuo R.C."/>
            <person name="Labutti K."/>
            <person name="Haridas S."/>
            <person name="Kuo A."/>
            <person name="Salamov A."/>
            <person name="Ahrendt S.R."/>
            <person name="Lipzen A."/>
            <person name="Sullivan W."/>
            <person name="Andreopoulos W.B."/>
            <person name="Clum A."/>
            <person name="Lindquist E."/>
            <person name="Daum C."/>
            <person name="Ramamoorthy G.K."/>
            <person name="Gryganskyi A."/>
            <person name="Culley D."/>
            <person name="Magnuson J.K."/>
            <person name="James T.Y."/>
            <person name="O'Malley M.A."/>
            <person name="Stajich J.E."/>
            <person name="Spatafora J.W."/>
            <person name="Visel A."/>
            <person name="Grigoriev I.V."/>
        </authorList>
    </citation>
    <scope>NUCLEOTIDE SEQUENCE [LARGE SCALE GENOMIC DNA]</scope>
    <source>
        <strain evidence="2 3">NRRL 2496</strain>
    </source>
</reference>
<protein>
    <submittedName>
        <fullName evidence="2">Uncharacterized protein</fullName>
    </submittedName>
</protein>
<feature type="compositionally biased region" description="Polar residues" evidence="1">
    <location>
        <begin position="82"/>
        <end position="94"/>
    </location>
</feature>
<dbReference type="AlphaFoldDB" id="A0A1X2H173"/>
<feature type="compositionally biased region" description="Basic and acidic residues" evidence="1">
    <location>
        <begin position="157"/>
        <end position="176"/>
    </location>
</feature>
<accession>A0A1X2H173</accession>
<dbReference type="InParanoid" id="A0A1X2H173"/>
<comment type="caution">
    <text evidence="2">The sequence shown here is derived from an EMBL/GenBank/DDBJ whole genome shotgun (WGS) entry which is preliminary data.</text>
</comment>
<feature type="region of interest" description="Disordered" evidence="1">
    <location>
        <begin position="1"/>
        <end position="176"/>
    </location>
</feature>
<proteinExistence type="predicted"/>
<sequence>MQQRQQQPQQPPPNARDTVTSGVIPVTYIPPTPRVNDDDDDLESNRSSVTTLSQQMPVTPVRTGQAYQVSRARPQIMRVNQVRDSLSRSGSVRTVLTRDDSTASSSLSRSHTMPSKRPALASVSQPSRSSTLLTPSSDSRPKSLPPGGKHLSIQEDDPFHDRHSIHERPSESRTIGDGEITIYWNNNNNA</sequence>